<evidence type="ECO:0000259" key="8">
    <source>
        <dbReference type="PROSITE" id="PS50015"/>
    </source>
</evidence>
<dbReference type="InterPro" id="IPR008138">
    <property type="entry name" value="SapB_2"/>
</dbReference>
<dbReference type="InterPro" id="IPR007856">
    <property type="entry name" value="SapB_1"/>
</dbReference>
<keyword evidence="5" id="KW-1015">Disulfide bond</keyword>
<feature type="chain" id="PRO_5004779099" evidence="7">
    <location>
        <begin position="22"/>
        <end position="273"/>
    </location>
</feature>
<dbReference type="PROSITE" id="PS51110">
    <property type="entry name" value="SAP_A"/>
    <property type="match status" value="1"/>
</dbReference>
<evidence type="ECO:0000256" key="4">
    <source>
        <dbReference type="ARBA" id="ARBA00022737"/>
    </source>
</evidence>
<dbReference type="Pfam" id="PF05184">
    <property type="entry name" value="SapB_1"/>
    <property type="match status" value="2"/>
</dbReference>
<evidence type="ECO:0000313" key="10">
    <source>
        <dbReference type="EMBL" id="AFP04724.1"/>
    </source>
</evidence>
<dbReference type="PROSITE" id="PS50015">
    <property type="entry name" value="SAP_B"/>
    <property type="match status" value="2"/>
</dbReference>
<dbReference type="InterPro" id="IPR051428">
    <property type="entry name" value="Sphingo_Act-Surfact_Prot"/>
</dbReference>
<evidence type="ECO:0000256" key="5">
    <source>
        <dbReference type="ARBA" id="ARBA00023157"/>
    </source>
</evidence>
<dbReference type="GO" id="GO:0006665">
    <property type="term" value="P:sphingolipid metabolic process"/>
    <property type="evidence" value="ECO:0007669"/>
    <property type="project" value="InterPro"/>
</dbReference>
<keyword evidence="6" id="KW-0325">Glycoprotein</keyword>
<dbReference type="InterPro" id="IPR008139">
    <property type="entry name" value="SaposinB_dom"/>
</dbReference>
<dbReference type="SUPFAM" id="SSF47862">
    <property type="entry name" value="Saposin"/>
    <property type="match status" value="2"/>
</dbReference>
<dbReference type="InterPro" id="IPR011001">
    <property type="entry name" value="Saposin-like"/>
</dbReference>
<dbReference type="Pfam" id="PF03489">
    <property type="entry name" value="SapB_2"/>
    <property type="match status" value="1"/>
</dbReference>
<reference evidence="10" key="1">
    <citation type="journal article" date="2014" name="Nature">
        <title>Elephant shark genome provides unique insights into gnathostome evolution.</title>
        <authorList>
            <consortium name="International Elephant Shark Genome Sequencing Consortium"/>
            <person name="Venkatesh B."/>
            <person name="Lee A.P."/>
            <person name="Ravi V."/>
            <person name="Maurya A.K."/>
            <person name="Lian M.M."/>
            <person name="Swann J.B."/>
            <person name="Ohta Y."/>
            <person name="Flajnik M.F."/>
            <person name="Sutoh Y."/>
            <person name="Kasahara M."/>
            <person name="Hoon S."/>
            <person name="Gangu V."/>
            <person name="Roy S.W."/>
            <person name="Irimia M."/>
            <person name="Korzh V."/>
            <person name="Kondrychyn I."/>
            <person name="Lim Z.W."/>
            <person name="Tay B.H."/>
            <person name="Tohari S."/>
            <person name="Kong K.W."/>
            <person name="Ho S."/>
            <person name="Lorente-Galdos B."/>
            <person name="Quilez J."/>
            <person name="Marques-Bonet T."/>
            <person name="Raney B.J."/>
            <person name="Ingham P.W."/>
            <person name="Tay A."/>
            <person name="Hillier L.W."/>
            <person name="Minx P."/>
            <person name="Boehm T."/>
            <person name="Wilson R.K."/>
            <person name="Brenner S."/>
            <person name="Warren W.C."/>
        </authorList>
    </citation>
    <scope>NUCLEOTIDE SEQUENCE</scope>
    <source>
        <tissue evidence="10">Spleen</tissue>
    </source>
</reference>
<dbReference type="PANTHER" id="PTHR11480:SF3">
    <property type="entry name" value="BCDNA.GH08312"/>
    <property type="match status" value="1"/>
</dbReference>
<name>V9KZF0_CALMI</name>
<dbReference type="InterPro" id="IPR003119">
    <property type="entry name" value="SAP_A"/>
</dbReference>
<dbReference type="SMART" id="SM00162">
    <property type="entry name" value="SAPA"/>
    <property type="match status" value="1"/>
</dbReference>
<dbReference type="InterPro" id="IPR008373">
    <property type="entry name" value="Saposin"/>
</dbReference>
<dbReference type="PANTHER" id="PTHR11480">
    <property type="entry name" value="SAPOSIN-RELATED"/>
    <property type="match status" value="1"/>
</dbReference>
<evidence type="ECO:0000256" key="1">
    <source>
        <dbReference type="ARBA" id="ARBA00004613"/>
    </source>
</evidence>
<dbReference type="PRINTS" id="PR01797">
    <property type="entry name" value="SAPOSIN"/>
</dbReference>
<comment type="subcellular location">
    <subcellularLocation>
        <location evidence="1">Secreted</location>
    </subcellularLocation>
</comment>
<keyword evidence="2" id="KW-0964">Secreted</keyword>
<evidence type="ECO:0000256" key="3">
    <source>
        <dbReference type="ARBA" id="ARBA00022729"/>
    </source>
</evidence>
<dbReference type="EMBL" id="JW872206">
    <property type="protein sequence ID" value="AFP04724.1"/>
    <property type="molecule type" value="mRNA"/>
</dbReference>
<sequence>MATLTLLSLLCLATVMARADARIEMCAGGPAYWCQSLSTATACRAIQHCLNTAWAPRTKPSQAPHSEKGICELCKKIAQQVLTLAQSKDVQQRLTNILHKLCSLVPVPLWAKQCNSYVDGLLPLAFQFLNKMKPDELCKMLYLCKSNSKQDNQPHLASSPQDISLLLSNKIPTQPQAQAHAVCVYLAVELDHFLSKNETQLALLEGLSKLCSQLPETLSAQCEEIVKEHAKSGLERIVSLVTPQAVCSALHSYLLLDNSSGEMGQEYFPNDIL</sequence>
<dbReference type="Gene3D" id="1.10.225.10">
    <property type="entry name" value="Saposin-like"/>
    <property type="match status" value="2"/>
</dbReference>
<feature type="domain" description="Saposin B-type" evidence="8">
    <location>
        <begin position="67"/>
        <end position="148"/>
    </location>
</feature>
<feature type="signal peptide" evidence="7">
    <location>
        <begin position="1"/>
        <end position="21"/>
    </location>
</feature>
<evidence type="ECO:0000256" key="6">
    <source>
        <dbReference type="ARBA" id="ARBA00023180"/>
    </source>
</evidence>
<evidence type="ECO:0000259" key="9">
    <source>
        <dbReference type="PROSITE" id="PS51110"/>
    </source>
</evidence>
<evidence type="ECO:0000256" key="7">
    <source>
        <dbReference type="SAM" id="SignalP"/>
    </source>
</evidence>
<feature type="domain" description="Saposin A-type" evidence="9">
    <location>
        <begin position="19"/>
        <end position="59"/>
    </location>
</feature>
<accession>V9KZF0</accession>
<dbReference type="Pfam" id="PF02199">
    <property type="entry name" value="SapA"/>
    <property type="match status" value="1"/>
</dbReference>
<dbReference type="SMART" id="SM00741">
    <property type="entry name" value="SapB"/>
    <property type="match status" value="2"/>
</dbReference>
<dbReference type="GO" id="GO:0016020">
    <property type="term" value="C:membrane"/>
    <property type="evidence" value="ECO:0007669"/>
    <property type="project" value="GOC"/>
</dbReference>
<evidence type="ECO:0000256" key="2">
    <source>
        <dbReference type="ARBA" id="ARBA00022525"/>
    </source>
</evidence>
<dbReference type="AlphaFoldDB" id="V9KZF0"/>
<feature type="domain" description="Saposin B-type" evidence="8">
    <location>
        <begin position="176"/>
        <end position="260"/>
    </location>
</feature>
<proteinExistence type="evidence at transcript level"/>
<dbReference type="GO" id="GO:0005576">
    <property type="term" value="C:extracellular region"/>
    <property type="evidence" value="ECO:0007669"/>
    <property type="project" value="UniProtKB-SubCell"/>
</dbReference>
<keyword evidence="3 7" id="KW-0732">Signal</keyword>
<dbReference type="GO" id="GO:0005764">
    <property type="term" value="C:lysosome"/>
    <property type="evidence" value="ECO:0007669"/>
    <property type="project" value="InterPro"/>
</dbReference>
<keyword evidence="4" id="KW-0677">Repeat</keyword>
<protein>
    <submittedName>
        <fullName evidence="10">Proactivator polypeptide-like protein</fullName>
    </submittedName>
</protein>
<organism evidence="10">
    <name type="scientific">Callorhinchus milii</name>
    <name type="common">Ghost shark</name>
    <dbReference type="NCBI Taxonomy" id="7868"/>
    <lineage>
        <taxon>Eukaryota</taxon>
        <taxon>Metazoa</taxon>
        <taxon>Chordata</taxon>
        <taxon>Craniata</taxon>
        <taxon>Vertebrata</taxon>
        <taxon>Chondrichthyes</taxon>
        <taxon>Holocephali</taxon>
        <taxon>Chimaeriformes</taxon>
        <taxon>Callorhinchidae</taxon>
        <taxon>Callorhinchus</taxon>
    </lineage>
</organism>